<dbReference type="GO" id="GO:0016491">
    <property type="term" value="F:oxidoreductase activity"/>
    <property type="evidence" value="ECO:0007669"/>
    <property type="project" value="InterPro"/>
</dbReference>
<organism evidence="2 3">
    <name type="scientific">Rhodovastum atsumiense</name>
    <dbReference type="NCBI Taxonomy" id="504468"/>
    <lineage>
        <taxon>Bacteria</taxon>
        <taxon>Pseudomonadati</taxon>
        <taxon>Pseudomonadota</taxon>
        <taxon>Alphaproteobacteria</taxon>
        <taxon>Acetobacterales</taxon>
        <taxon>Acetobacteraceae</taxon>
        <taxon>Rhodovastum</taxon>
    </lineage>
</organism>
<dbReference type="PANTHER" id="PTHR13887:SF41">
    <property type="entry name" value="THIOREDOXIN SUPERFAMILY PROTEIN"/>
    <property type="match status" value="1"/>
</dbReference>
<dbReference type="Gene3D" id="3.40.30.10">
    <property type="entry name" value="Glutaredoxin"/>
    <property type="match status" value="1"/>
</dbReference>
<gene>
    <name evidence="2" type="ORF">F1189_27180</name>
</gene>
<evidence type="ECO:0000313" key="3">
    <source>
        <dbReference type="Proteomes" id="UP000325255"/>
    </source>
</evidence>
<dbReference type="EMBL" id="VWPK01000067">
    <property type="protein sequence ID" value="KAA5608793.1"/>
    <property type="molecule type" value="Genomic_DNA"/>
</dbReference>
<name>A0A5M6IKK7_9PROT</name>
<dbReference type="PANTHER" id="PTHR13887">
    <property type="entry name" value="GLUTATHIONE S-TRANSFERASE KAPPA"/>
    <property type="match status" value="1"/>
</dbReference>
<protein>
    <submittedName>
        <fullName evidence="2">DsbA family oxidoreductase</fullName>
    </submittedName>
</protein>
<keyword evidence="3" id="KW-1185">Reference proteome</keyword>
<dbReference type="SUPFAM" id="SSF52833">
    <property type="entry name" value="Thioredoxin-like"/>
    <property type="match status" value="1"/>
</dbReference>
<dbReference type="InterPro" id="IPR001853">
    <property type="entry name" value="DSBA-like_thioredoxin_dom"/>
</dbReference>
<feature type="domain" description="DSBA-like thioredoxin" evidence="1">
    <location>
        <begin position="7"/>
        <end position="208"/>
    </location>
</feature>
<sequence>MAATGRIDVISDVTCPWCYIGKRQLERALPLLAAQGLVFSVQWHPFQINPEIGEAGMDRRDHRIAKFGSWARSQEAEARAAEAGAAVGLDFRFDLIRRTPNTIAAHRVIWQAGREGVQDVVVEALFRAFFTQGQDIGDAATLARIAGSAGLDPEAVGALLSGPAGRAEVLAEDQAARAAGLDGVPGFVMSNYVLFSGAVPAATMAEAFARAHEVISRQSTPSPA</sequence>
<dbReference type="CDD" id="cd03024">
    <property type="entry name" value="DsbA_FrnE"/>
    <property type="match status" value="1"/>
</dbReference>
<proteinExistence type="predicted"/>
<evidence type="ECO:0000259" key="1">
    <source>
        <dbReference type="Pfam" id="PF01323"/>
    </source>
</evidence>
<dbReference type="AlphaFoldDB" id="A0A5M6IKK7"/>
<dbReference type="InterPro" id="IPR036249">
    <property type="entry name" value="Thioredoxin-like_sf"/>
</dbReference>
<reference evidence="2 3" key="1">
    <citation type="submission" date="2019-09" db="EMBL/GenBank/DDBJ databases">
        <title>Genome sequence of Rhodovastum atsumiense, a diverse member of the Acetobacteraceae family of non-sulfur purple photosynthetic bacteria.</title>
        <authorList>
            <person name="Meyer T."/>
            <person name="Kyndt J."/>
        </authorList>
    </citation>
    <scope>NUCLEOTIDE SEQUENCE [LARGE SCALE GENOMIC DNA]</scope>
    <source>
        <strain evidence="2 3">DSM 21279</strain>
    </source>
</reference>
<dbReference type="Proteomes" id="UP000325255">
    <property type="component" value="Unassembled WGS sequence"/>
</dbReference>
<dbReference type="Pfam" id="PF01323">
    <property type="entry name" value="DSBA"/>
    <property type="match status" value="1"/>
</dbReference>
<evidence type="ECO:0000313" key="2">
    <source>
        <dbReference type="EMBL" id="KAA5608793.1"/>
    </source>
</evidence>
<comment type="caution">
    <text evidence="2">The sequence shown here is derived from an EMBL/GenBank/DDBJ whole genome shotgun (WGS) entry which is preliminary data.</text>
</comment>
<dbReference type="RefSeq" id="WP_150044876.1">
    <property type="nucleotide sequence ID" value="NZ_OW485601.1"/>
</dbReference>
<dbReference type="OrthoDB" id="9799122at2"/>
<accession>A0A5M6IKK7</accession>